<comment type="function">
    <text evidence="7">Catalyzes the NADPH-dependent reduction of L-glutamate 5-phosphate into L-glutamate 5-semialdehyde and phosphate. The product spontaneously undergoes cyclization to form 1-pyrroline-5-carboxylate.</text>
</comment>
<keyword evidence="3 7" id="KW-0641">Proline biosynthesis</keyword>
<dbReference type="GO" id="GO:0050661">
    <property type="term" value="F:NADP binding"/>
    <property type="evidence" value="ECO:0007669"/>
    <property type="project" value="InterPro"/>
</dbReference>
<reference evidence="9 11" key="1">
    <citation type="submission" date="2023-10" db="EMBL/GenBank/DDBJ databases">
        <title>Whole Genome based description of the genera Actinobaculum and Actinotignum reveals a complex phylogenetic relationship within the species included in the genus Actinotignum.</title>
        <authorList>
            <person name="Jensen C.S."/>
            <person name="Dargis R."/>
            <person name="Kemp M."/>
            <person name="Christensen J.J."/>
        </authorList>
    </citation>
    <scope>NUCLEOTIDE SEQUENCE</scope>
    <source>
        <strain evidence="10 11">SLA_B089</strain>
        <strain evidence="9">SLA_B245</strain>
    </source>
</reference>
<evidence type="ECO:0000313" key="9">
    <source>
        <dbReference type="EMBL" id="MDY5140451.1"/>
    </source>
</evidence>
<dbReference type="PANTHER" id="PTHR11063">
    <property type="entry name" value="GLUTAMATE SEMIALDEHYDE DEHYDROGENASE"/>
    <property type="match status" value="1"/>
</dbReference>
<evidence type="ECO:0000256" key="3">
    <source>
        <dbReference type="ARBA" id="ARBA00022650"/>
    </source>
</evidence>
<dbReference type="InterPro" id="IPR015590">
    <property type="entry name" value="Aldehyde_DH_dom"/>
</dbReference>
<dbReference type="CDD" id="cd07079">
    <property type="entry name" value="ALDH_F18-19_ProA-GPR"/>
    <property type="match status" value="1"/>
</dbReference>
<dbReference type="GO" id="GO:0005737">
    <property type="term" value="C:cytoplasm"/>
    <property type="evidence" value="ECO:0007669"/>
    <property type="project" value="UniProtKB-SubCell"/>
</dbReference>
<dbReference type="InterPro" id="IPR016162">
    <property type="entry name" value="Ald_DH_N"/>
</dbReference>
<dbReference type="GO" id="GO:0055129">
    <property type="term" value="P:L-proline biosynthetic process"/>
    <property type="evidence" value="ECO:0007669"/>
    <property type="project" value="UniProtKB-UniRule"/>
</dbReference>
<comment type="similarity">
    <text evidence="7">Belongs to the gamma-glutamyl phosphate reductase family.</text>
</comment>
<dbReference type="GO" id="GO:0004350">
    <property type="term" value="F:glutamate-5-semialdehyde dehydrogenase activity"/>
    <property type="evidence" value="ECO:0007669"/>
    <property type="project" value="UniProtKB-UniRule"/>
</dbReference>
<dbReference type="AlphaFoldDB" id="A0AAW9HIZ1"/>
<comment type="pathway">
    <text evidence="1 7">Amino-acid biosynthesis; L-proline biosynthesis; L-glutamate 5-semialdehyde from L-glutamate: step 2/2.</text>
</comment>
<dbReference type="RefSeq" id="WP_101595007.1">
    <property type="nucleotide sequence ID" value="NZ_CAUPFC010000002.1"/>
</dbReference>
<evidence type="ECO:0000313" key="12">
    <source>
        <dbReference type="Proteomes" id="UP001288320"/>
    </source>
</evidence>
<dbReference type="EMBL" id="JAWNFV010000006">
    <property type="protein sequence ID" value="MDY5140451.1"/>
    <property type="molecule type" value="Genomic_DNA"/>
</dbReference>
<evidence type="ECO:0000256" key="7">
    <source>
        <dbReference type="HAMAP-Rule" id="MF_00412"/>
    </source>
</evidence>
<comment type="catalytic activity">
    <reaction evidence="6 7">
        <text>L-glutamate 5-semialdehyde + phosphate + NADP(+) = L-glutamyl 5-phosphate + NADPH + H(+)</text>
        <dbReference type="Rhea" id="RHEA:19541"/>
        <dbReference type="ChEBI" id="CHEBI:15378"/>
        <dbReference type="ChEBI" id="CHEBI:43474"/>
        <dbReference type="ChEBI" id="CHEBI:57783"/>
        <dbReference type="ChEBI" id="CHEBI:58066"/>
        <dbReference type="ChEBI" id="CHEBI:58274"/>
        <dbReference type="ChEBI" id="CHEBI:58349"/>
        <dbReference type="EC" id="1.2.1.41"/>
    </reaction>
</comment>
<dbReference type="Pfam" id="PF00171">
    <property type="entry name" value="Aldedh"/>
    <property type="match status" value="1"/>
</dbReference>
<dbReference type="FunFam" id="3.40.309.10:FF:000006">
    <property type="entry name" value="Gamma-glutamyl phosphate reductase"/>
    <property type="match status" value="1"/>
</dbReference>
<dbReference type="GeneID" id="92814070"/>
<dbReference type="InterPro" id="IPR016163">
    <property type="entry name" value="Ald_DH_C"/>
</dbReference>
<dbReference type="Gene3D" id="3.40.605.10">
    <property type="entry name" value="Aldehyde Dehydrogenase, Chain A, domain 1"/>
    <property type="match status" value="1"/>
</dbReference>
<dbReference type="PIRSF" id="PIRSF000151">
    <property type="entry name" value="GPR"/>
    <property type="match status" value="1"/>
</dbReference>
<evidence type="ECO:0000259" key="8">
    <source>
        <dbReference type="Pfam" id="PF00171"/>
    </source>
</evidence>
<dbReference type="EC" id="1.2.1.41" evidence="7"/>
<dbReference type="Gene3D" id="3.40.309.10">
    <property type="entry name" value="Aldehyde Dehydrogenase, Chain A, domain 2"/>
    <property type="match status" value="1"/>
</dbReference>
<dbReference type="NCBIfam" id="NF001221">
    <property type="entry name" value="PRK00197.1"/>
    <property type="match status" value="1"/>
</dbReference>
<evidence type="ECO:0000313" key="10">
    <source>
        <dbReference type="EMBL" id="MDY5145499.1"/>
    </source>
</evidence>
<evidence type="ECO:0000256" key="4">
    <source>
        <dbReference type="ARBA" id="ARBA00022857"/>
    </source>
</evidence>
<dbReference type="Proteomes" id="UP001284901">
    <property type="component" value="Unassembled WGS sequence"/>
</dbReference>
<dbReference type="PROSITE" id="PS01223">
    <property type="entry name" value="PROA"/>
    <property type="match status" value="1"/>
</dbReference>
<dbReference type="HAMAP" id="MF_00412">
    <property type="entry name" value="ProA"/>
    <property type="match status" value="1"/>
</dbReference>
<name>A0AAW9HIZ1_9ACTO</name>
<keyword evidence="5 7" id="KW-0560">Oxidoreductase</keyword>
<evidence type="ECO:0000256" key="5">
    <source>
        <dbReference type="ARBA" id="ARBA00023002"/>
    </source>
</evidence>
<comment type="subcellular location">
    <subcellularLocation>
        <location evidence="7">Cytoplasm</location>
    </subcellularLocation>
</comment>
<evidence type="ECO:0000256" key="6">
    <source>
        <dbReference type="ARBA" id="ARBA00049024"/>
    </source>
</evidence>
<keyword evidence="4 7" id="KW-0521">NADP</keyword>
<gene>
    <name evidence="7" type="primary">proA</name>
    <name evidence="9" type="ORF">R6G74_03875</name>
    <name evidence="10" type="ORF">R6P33_00485</name>
</gene>
<dbReference type="InterPro" id="IPR000965">
    <property type="entry name" value="GPR_dom"/>
</dbReference>
<keyword evidence="11" id="KW-1185">Reference proteome</keyword>
<protein>
    <recommendedName>
        <fullName evidence="7">Gamma-glutamyl phosphate reductase</fullName>
        <shortName evidence="7">GPR</shortName>
        <ecNumber evidence="7">1.2.1.41</ecNumber>
    </recommendedName>
    <alternativeName>
        <fullName evidence="7">Glutamate-5-semialdehyde dehydrogenase</fullName>
    </alternativeName>
    <alternativeName>
        <fullName evidence="7">Glutamyl-gamma-semialdehyde dehydrogenase</fullName>
        <shortName evidence="7">GSA dehydrogenase</shortName>
    </alternativeName>
</protein>
<organism evidence="9 12">
    <name type="scientific">Actinotignum timonense</name>
    <dbReference type="NCBI Taxonomy" id="1870995"/>
    <lineage>
        <taxon>Bacteria</taxon>
        <taxon>Bacillati</taxon>
        <taxon>Actinomycetota</taxon>
        <taxon>Actinomycetes</taxon>
        <taxon>Actinomycetales</taxon>
        <taxon>Actinomycetaceae</taxon>
        <taxon>Actinotignum</taxon>
    </lineage>
</organism>
<dbReference type="SUPFAM" id="SSF53720">
    <property type="entry name" value="ALDH-like"/>
    <property type="match status" value="1"/>
</dbReference>
<dbReference type="EMBL" id="JAWNFY010000001">
    <property type="protein sequence ID" value="MDY5145499.1"/>
    <property type="molecule type" value="Genomic_DNA"/>
</dbReference>
<keyword evidence="2 7" id="KW-0028">Amino-acid biosynthesis</keyword>
<dbReference type="NCBIfam" id="TIGR00407">
    <property type="entry name" value="proA"/>
    <property type="match status" value="1"/>
</dbReference>
<comment type="caution">
    <text evidence="9">The sequence shown here is derived from an EMBL/GenBank/DDBJ whole genome shotgun (WGS) entry which is preliminary data.</text>
</comment>
<dbReference type="InterPro" id="IPR020593">
    <property type="entry name" value="G-glutamylP_reductase_CS"/>
</dbReference>
<feature type="domain" description="Aldehyde dehydrogenase" evidence="8">
    <location>
        <begin position="8"/>
        <end position="285"/>
    </location>
</feature>
<evidence type="ECO:0000256" key="2">
    <source>
        <dbReference type="ARBA" id="ARBA00022605"/>
    </source>
</evidence>
<proteinExistence type="inferred from homology"/>
<evidence type="ECO:0000313" key="11">
    <source>
        <dbReference type="Proteomes" id="UP001284901"/>
    </source>
</evidence>
<sequence>MTATLTEGVADVARRARQAARSLRGAQTTSKNDALRRIAAILRSETARIVEANAQDVAREESRLSPGMIDRLLLNAERIEGIAQAVEHVVGLADPVGEVVRGSRLANGMRLRQVRVPMGVIGMIYEARPNVTVDAATLALKAGSAVILRGGSAAIRTNEVLVELMRQAVTEAGFPADCVQTIDAFGREGAVELMKLRGLVDLVIPRGGAGLIQTVVRESLVPVIETGVGNNHVYVDASADVERASAVVVNSKTHRPSVCNAAETLLVHADIAPQFMPRILRELHERGVTLHCDAAAQSFAGDIPTQAATEEDWAKEYLALEMAVAVVPDLEAALAHIARYSSGHTEAIVAEDQRAINRFTSEVDCAAVMVNASTRFTDGGEFGLGAEIGISTQKLHARGPMGLEEMTTTTWIAEGEGHVR</sequence>
<keyword evidence="7" id="KW-0963">Cytoplasm</keyword>
<evidence type="ECO:0000256" key="1">
    <source>
        <dbReference type="ARBA" id="ARBA00004985"/>
    </source>
</evidence>
<dbReference type="PANTHER" id="PTHR11063:SF8">
    <property type="entry name" value="DELTA-1-PYRROLINE-5-CARBOXYLATE SYNTHASE"/>
    <property type="match status" value="1"/>
</dbReference>
<accession>A0AAW9HIZ1</accession>
<dbReference type="InterPro" id="IPR016161">
    <property type="entry name" value="Ald_DH/histidinol_DH"/>
</dbReference>
<dbReference type="InterPro" id="IPR012134">
    <property type="entry name" value="Glu-5-SA_DH"/>
</dbReference>
<dbReference type="Proteomes" id="UP001288320">
    <property type="component" value="Unassembled WGS sequence"/>
</dbReference>